<protein>
    <submittedName>
        <fullName evidence="2">Uncharacterized protein</fullName>
    </submittedName>
</protein>
<organism evidence="2 3">
    <name type="scientific">Naegleria lovaniensis</name>
    <name type="common">Amoeba</name>
    <dbReference type="NCBI Taxonomy" id="51637"/>
    <lineage>
        <taxon>Eukaryota</taxon>
        <taxon>Discoba</taxon>
        <taxon>Heterolobosea</taxon>
        <taxon>Tetramitia</taxon>
        <taxon>Eutetramitia</taxon>
        <taxon>Vahlkampfiidae</taxon>
        <taxon>Naegleria</taxon>
    </lineage>
</organism>
<dbReference type="EMBL" id="PYSW02000012">
    <property type="protein sequence ID" value="KAG2387629.1"/>
    <property type="molecule type" value="Genomic_DNA"/>
</dbReference>
<dbReference type="GeneID" id="68093679"/>
<gene>
    <name evidence="2" type="ORF">C9374_001223</name>
</gene>
<evidence type="ECO:0000313" key="3">
    <source>
        <dbReference type="Proteomes" id="UP000816034"/>
    </source>
</evidence>
<keyword evidence="3" id="KW-1185">Reference proteome</keyword>
<sequence length="125" mass="14241">MQNLKNFISAGEARPSLFKGPFTKLQILRSVNGIVFLGIPLVFVYSLASATSSPEANQVNIREKAAKEHISQAEKQWKNVRETLTPFWLSTSLRNKLTFDQVTEVDFLKELEWKVVDGNVIFKEK</sequence>
<feature type="transmembrane region" description="Helical" evidence="1">
    <location>
        <begin position="27"/>
        <end position="48"/>
    </location>
</feature>
<comment type="caution">
    <text evidence="2">The sequence shown here is derived from an EMBL/GenBank/DDBJ whole genome shotgun (WGS) entry which is preliminary data.</text>
</comment>
<evidence type="ECO:0000313" key="2">
    <source>
        <dbReference type="EMBL" id="KAG2387629.1"/>
    </source>
</evidence>
<proteinExistence type="predicted"/>
<keyword evidence="1" id="KW-0472">Membrane</keyword>
<keyword evidence="1" id="KW-0812">Transmembrane</keyword>
<dbReference type="Proteomes" id="UP000816034">
    <property type="component" value="Unassembled WGS sequence"/>
</dbReference>
<dbReference type="RefSeq" id="XP_044551621.1">
    <property type="nucleotide sequence ID" value="XM_044687972.1"/>
</dbReference>
<reference evidence="2 3" key="1">
    <citation type="journal article" date="2018" name="BMC Genomics">
        <title>The genome of Naegleria lovaniensis, the basis for a comparative approach to unravel pathogenicity factors of the human pathogenic amoeba N. fowleri.</title>
        <authorList>
            <person name="Liechti N."/>
            <person name="Schurch N."/>
            <person name="Bruggmann R."/>
            <person name="Wittwer M."/>
        </authorList>
    </citation>
    <scope>NUCLEOTIDE SEQUENCE [LARGE SCALE GENOMIC DNA]</scope>
    <source>
        <strain evidence="2 3">ATCC 30569</strain>
    </source>
</reference>
<accession>A0AA88GWY7</accession>
<dbReference type="AlphaFoldDB" id="A0AA88GWY7"/>
<evidence type="ECO:0000256" key="1">
    <source>
        <dbReference type="SAM" id="Phobius"/>
    </source>
</evidence>
<keyword evidence="1" id="KW-1133">Transmembrane helix</keyword>
<name>A0AA88GWY7_NAELO</name>